<protein>
    <submittedName>
        <fullName evidence="1">Uncharacterized protein</fullName>
    </submittedName>
</protein>
<reference evidence="1" key="1">
    <citation type="journal article" date="2014" name="Genome Biol.">
        <title>Transcriptome and methylome profiling reveals relics of genome dominance in the mesopolyploid Brassica oleracea.</title>
        <authorList>
            <person name="Parkin I.A."/>
            <person name="Koh C."/>
            <person name="Tang H."/>
            <person name="Robinson S.J."/>
            <person name="Kagale S."/>
            <person name="Clarke W.E."/>
            <person name="Town C.D."/>
            <person name="Nixon J."/>
            <person name="Krishnakumar V."/>
            <person name="Bidwell S.L."/>
            <person name="Denoeud F."/>
            <person name="Belcram H."/>
            <person name="Links M.G."/>
            <person name="Just J."/>
            <person name="Clarke C."/>
            <person name="Bender T."/>
            <person name="Huebert T."/>
            <person name="Mason A.S."/>
            <person name="Pires J.C."/>
            <person name="Barker G."/>
            <person name="Moore J."/>
            <person name="Walley P.G."/>
            <person name="Manoli S."/>
            <person name="Batley J."/>
            <person name="Edwards D."/>
            <person name="Nelson M.N."/>
            <person name="Wang X."/>
            <person name="Paterson A.H."/>
            <person name="King G."/>
            <person name="Bancroft I."/>
            <person name="Chalhoub B."/>
            <person name="Sharpe A.G."/>
        </authorList>
    </citation>
    <scope>NUCLEOTIDE SEQUENCE [LARGE SCALE GENOMIC DNA]</scope>
    <source>
        <strain evidence="1">cv. TO1000</strain>
    </source>
</reference>
<evidence type="ECO:0000313" key="2">
    <source>
        <dbReference type="Proteomes" id="UP000032141"/>
    </source>
</evidence>
<sequence>DRPRDSVFSENLSVASFWCPIGSSIRCTTDHVPQVPPHVPPPMAPPMPIGIHLDLMVPPSAPYSQYTVDDLLAQPGRKGLPFLDPDRPDGTLWFGVDNCVARNVTETIKGYFSEPHPNWKKTPIYVRKTWFKIFAVNYYKNTIGPCESMRRRKLACWIRSPTGRVTGSGRDMSVENPLS</sequence>
<evidence type="ECO:0000313" key="1">
    <source>
        <dbReference type="EnsemblPlants" id="Bo04984s010.1"/>
    </source>
</evidence>
<accession>A0A0D2ZXB2</accession>
<dbReference type="Proteomes" id="UP000032141">
    <property type="component" value="Unassembled WGS sequence"/>
</dbReference>
<proteinExistence type="predicted"/>
<dbReference type="AlphaFoldDB" id="A0A0D2ZXB2"/>
<dbReference type="Gramene" id="Bo04984s010.1">
    <property type="protein sequence ID" value="Bo04984s010.1"/>
    <property type="gene ID" value="Bo04984s010"/>
</dbReference>
<name>A0A0D2ZXB2_BRAOL</name>
<dbReference type="EnsemblPlants" id="Bo04984s010.1">
    <property type="protein sequence ID" value="Bo04984s010.1"/>
    <property type="gene ID" value="Bo04984s010"/>
</dbReference>
<reference evidence="1" key="2">
    <citation type="submission" date="2015-06" db="UniProtKB">
        <authorList>
            <consortium name="EnsemblPlants"/>
        </authorList>
    </citation>
    <scope>IDENTIFICATION</scope>
</reference>
<keyword evidence="2" id="KW-1185">Reference proteome</keyword>
<organism evidence="1 2">
    <name type="scientific">Brassica oleracea var. oleracea</name>
    <dbReference type="NCBI Taxonomy" id="109376"/>
    <lineage>
        <taxon>Eukaryota</taxon>
        <taxon>Viridiplantae</taxon>
        <taxon>Streptophyta</taxon>
        <taxon>Embryophyta</taxon>
        <taxon>Tracheophyta</taxon>
        <taxon>Spermatophyta</taxon>
        <taxon>Magnoliopsida</taxon>
        <taxon>eudicotyledons</taxon>
        <taxon>Gunneridae</taxon>
        <taxon>Pentapetalae</taxon>
        <taxon>rosids</taxon>
        <taxon>malvids</taxon>
        <taxon>Brassicales</taxon>
        <taxon>Brassicaceae</taxon>
        <taxon>Brassiceae</taxon>
        <taxon>Brassica</taxon>
    </lineage>
</organism>
<dbReference type="HOGENOM" id="CLU_1507164_0_0_1"/>